<keyword evidence="10" id="KW-0233">DNA recombination</keyword>
<dbReference type="SUPFAM" id="SSF100939">
    <property type="entry name" value="SPOC domain-like"/>
    <property type="match status" value="1"/>
</dbReference>
<dbReference type="PANTHER" id="PTHR12604">
    <property type="entry name" value="KU AUTOANTIGEN DNA HELICASE"/>
    <property type="match status" value="1"/>
</dbReference>
<dbReference type="InterPro" id="IPR016194">
    <property type="entry name" value="SPOC-like_C_dom_sf"/>
</dbReference>
<dbReference type="GO" id="GO:0003678">
    <property type="term" value="F:DNA helicase activity"/>
    <property type="evidence" value="ECO:0007669"/>
    <property type="project" value="InterPro"/>
</dbReference>
<dbReference type="FunFam" id="1.25.40.240:FF:000001">
    <property type="entry name" value="X-ray repair cross-complementing protein 5"/>
    <property type="match status" value="1"/>
</dbReference>
<accession>A0A2G8KMT0</accession>
<evidence type="ECO:0000256" key="9">
    <source>
        <dbReference type="ARBA" id="ARBA00023125"/>
    </source>
</evidence>
<dbReference type="GO" id="GO:0000723">
    <property type="term" value="P:telomere maintenance"/>
    <property type="evidence" value="ECO:0007669"/>
    <property type="project" value="InterPro"/>
</dbReference>
<dbReference type="SUPFAM" id="SSF101420">
    <property type="entry name" value="C-terminal domain of Ku80"/>
    <property type="match status" value="1"/>
</dbReference>
<feature type="region of interest" description="Disordered" evidence="15">
    <location>
        <begin position="173"/>
        <end position="213"/>
    </location>
</feature>
<evidence type="ECO:0000256" key="10">
    <source>
        <dbReference type="ARBA" id="ARBA00023172"/>
    </source>
</evidence>
<keyword evidence="16" id="KW-0732">Signal</keyword>
<dbReference type="InterPro" id="IPR024193">
    <property type="entry name" value="Ku80"/>
</dbReference>
<dbReference type="STRING" id="307972.A0A2G8KMT0"/>
<dbReference type="InterPro" id="IPR036465">
    <property type="entry name" value="vWFA_dom_sf"/>
</dbReference>
<evidence type="ECO:0000256" key="11">
    <source>
        <dbReference type="ARBA" id="ARBA00023204"/>
    </source>
</evidence>
<evidence type="ECO:0000256" key="6">
    <source>
        <dbReference type="ARBA" id="ARBA00022806"/>
    </source>
</evidence>
<feature type="chain" id="PRO_5013573872" description="X-ray repair cross-complementing protein 5" evidence="16">
    <location>
        <begin position="17"/>
        <end position="866"/>
    </location>
</feature>
<evidence type="ECO:0000256" key="7">
    <source>
        <dbReference type="ARBA" id="ARBA00022840"/>
    </source>
</evidence>
<dbReference type="Gene3D" id="1.25.40.240">
    <property type="entry name" value="Ku, C-terminal domain"/>
    <property type="match status" value="1"/>
</dbReference>
<keyword evidence="5" id="KW-0378">Hydrolase</keyword>
<dbReference type="Proteomes" id="UP000230750">
    <property type="component" value="Unassembled WGS sequence"/>
</dbReference>
<evidence type="ECO:0000256" key="15">
    <source>
        <dbReference type="SAM" id="MobiDB-lite"/>
    </source>
</evidence>
<dbReference type="GO" id="GO:0043564">
    <property type="term" value="C:Ku70:Ku80 complex"/>
    <property type="evidence" value="ECO:0007669"/>
    <property type="project" value="InterPro"/>
</dbReference>
<dbReference type="FunFam" id="3.40.50.410:FF:000200">
    <property type="entry name" value="ATP-dependent DNA helicase II subunit 2"/>
    <property type="match status" value="1"/>
</dbReference>
<reference evidence="18 19" key="1">
    <citation type="journal article" date="2017" name="PLoS Biol.">
        <title>The sea cucumber genome provides insights into morphological evolution and visceral regeneration.</title>
        <authorList>
            <person name="Zhang X."/>
            <person name="Sun L."/>
            <person name="Yuan J."/>
            <person name="Sun Y."/>
            <person name="Gao Y."/>
            <person name="Zhang L."/>
            <person name="Li S."/>
            <person name="Dai H."/>
            <person name="Hamel J.F."/>
            <person name="Liu C."/>
            <person name="Yu Y."/>
            <person name="Liu S."/>
            <person name="Lin W."/>
            <person name="Guo K."/>
            <person name="Jin S."/>
            <person name="Xu P."/>
            <person name="Storey K.B."/>
            <person name="Huan P."/>
            <person name="Zhang T."/>
            <person name="Zhou Y."/>
            <person name="Zhang J."/>
            <person name="Lin C."/>
            <person name="Li X."/>
            <person name="Xing L."/>
            <person name="Huo D."/>
            <person name="Sun M."/>
            <person name="Wang L."/>
            <person name="Mercier A."/>
            <person name="Li F."/>
            <person name="Yang H."/>
            <person name="Xiang J."/>
        </authorList>
    </citation>
    <scope>NUCLEOTIDE SEQUENCE [LARGE SCALE GENOMIC DNA]</scope>
    <source>
        <strain evidence="18">Shaxun</strain>
        <tissue evidence="18">Muscle</tissue>
    </source>
</reference>
<evidence type="ECO:0000256" key="5">
    <source>
        <dbReference type="ARBA" id="ARBA00022801"/>
    </source>
</evidence>
<dbReference type="SUPFAM" id="SSF53300">
    <property type="entry name" value="vWA-like"/>
    <property type="match status" value="1"/>
</dbReference>
<dbReference type="GO" id="GO:0042162">
    <property type="term" value="F:telomeric DNA binding"/>
    <property type="evidence" value="ECO:0007669"/>
    <property type="project" value="InterPro"/>
</dbReference>
<dbReference type="Gene3D" id="1.10.1600.10">
    <property type="match status" value="1"/>
</dbReference>
<keyword evidence="9" id="KW-0238">DNA-binding</keyword>
<dbReference type="Pfam" id="PF02735">
    <property type="entry name" value="Ku"/>
    <property type="match status" value="1"/>
</dbReference>
<feature type="signal peptide" evidence="16">
    <location>
        <begin position="1"/>
        <end position="16"/>
    </location>
</feature>
<dbReference type="CDD" id="cd00873">
    <property type="entry name" value="KU80"/>
    <property type="match status" value="1"/>
</dbReference>
<dbReference type="GO" id="GO:0003690">
    <property type="term" value="F:double-stranded DNA binding"/>
    <property type="evidence" value="ECO:0007669"/>
    <property type="project" value="TreeGrafter"/>
</dbReference>
<keyword evidence="8" id="KW-0832">Ubl conjugation</keyword>
<dbReference type="SMART" id="SM00559">
    <property type="entry name" value="Ku78"/>
    <property type="match status" value="1"/>
</dbReference>
<keyword evidence="4" id="KW-0227">DNA damage</keyword>
<organism evidence="18 19">
    <name type="scientific">Stichopus japonicus</name>
    <name type="common">Sea cucumber</name>
    <dbReference type="NCBI Taxonomy" id="307972"/>
    <lineage>
        <taxon>Eukaryota</taxon>
        <taxon>Metazoa</taxon>
        <taxon>Echinodermata</taxon>
        <taxon>Eleutherozoa</taxon>
        <taxon>Echinozoa</taxon>
        <taxon>Holothuroidea</taxon>
        <taxon>Aspidochirotacea</taxon>
        <taxon>Aspidochirotida</taxon>
        <taxon>Stichopodidae</taxon>
        <taxon>Apostichopus</taxon>
    </lineage>
</organism>
<dbReference type="PANTHER" id="PTHR12604:SF4">
    <property type="entry name" value="X-RAY REPAIR CROSS-COMPLEMENTING PROTEIN 5"/>
    <property type="match status" value="1"/>
</dbReference>
<evidence type="ECO:0000256" key="1">
    <source>
        <dbReference type="ARBA" id="ARBA00004123"/>
    </source>
</evidence>
<evidence type="ECO:0000256" key="4">
    <source>
        <dbReference type="ARBA" id="ARBA00022763"/>
    </source>
</evidence>
<gene>
    <name evidence="18" type="ORF">BSL78_13785</name>
</gene>
<evidence type="ECO:0000256" key="3">
    <source>
        <dbReference type="ARBA" id="ARBA00022741"/>
    </source>
</evidence>
<evidence type="ECO:0000256" key="8">
    <source>
        <dbReference type="ARBA" id="ARBA00022843"/>
    </source>
</evidence>
<dbReference type="OrthoDB" id="30826at2759"/>
<keyword evidence="12" id="KW-0539">Nucleus</keyword>
<dbReference type="GO" id="GO:0016787">
    <property type="term" value="F:hydrolase activity"/>
    <property type="evidence" value="ECO:0007669"/>
    <property type="project" value="UniProtKB-KW"/>
</dbReference>
<dbReference type="InterPro" id="IPR014893">
    <property type="entry name" value="Ku_PK_bind"/>
</dbReference>
<name>A0A2G8KMT0_STIJA</name>
<dbReference type="GO" id="GO:0006310">
    <property type="term" value="P:DNA recombination"/>
    <property type="evidence" value="ECO:0007669"/>
    <property type="project" value="UniProtKB-KW"/>
</dbReference>
<dbReference type="Gene3D" id="2.40.290.10">
    <property type="match status" value="1"/>
</dbReference>
<dbReference type="Pfam" id="PF08785">
    <property type="entry name" value="Ku_PK_bind"/>
    <property type="match status" value="1"/>
</dbReference>
<keyword evidence="3" id="KW-0547">Nucleotide-binding</keyword>
<keyword evidence="7" id="KW-0067">ATP-binding</keyword>
<dbReference type="GO" id="GO:0006303">
    <property type="term" value="P:double-strand break repair via nonhomologous end joining"/>
    <property type="evidence" value="ECO:0007669"/>
    <property type="project" value="InterPro"/>
</dbReference>
<evidence type="ECO:0000256" key="13">
    <source>
        <dbReference type="ARBA" id="ARBA00071961"/>
    </source>
</evidence>
<feature type="domain" description="Ku" evidence="17">
    <location>
        <begin position="304"/>
        <end position="443"/>
    </location>
</feature>
<dbReference type="InterPro" id="IPR006164">
    <property type="entry name" value="DNA_bd_Ku70/Ku80"/>
</dbReference>
<dbReference type="FunFam" id="2.40.290.10:FF:000005">
    <property type="entry name" value="X-ray repair cross-complementing protein 5"/>
    <property type="match status" value="1"/>
</dbReference>
<evidence type="ECO:0000313" key="18">
    <source>
        <dbReference type="EMBL" id="PIK49326.1"/>
    </source>
</evidence>
<dbReference type="FunFam" id="1.10.1600.10:FF:000002">
    <property type="entry name" value="X-ray repair cross-complementing protein 5"/>
    <property type="match status" value="1"/>
</dbReference>
<protein>
    <recommendedName>
        <fullName evidence="13">X-ray repair cross-complementing protein 5</fullName>
    </recommendedName>
    <alternativeName>
        <fullName evidence="14">Ku80</fullName>
    </alternativeName>
</protein>
<dbReference type="GO" id="GO:0005737">
    <property type="term" value="C:cytoplasm"/>
    <property type="evidence" value="ECO:0007669"/>
    <property type="project" value="UniProtKB-ARBA"/>
</dbReference>
<dbReference type="InterPro" id="IPR005160">
    <property type="entry name" value="Ku_C"/>
</dbReference>
<dbReference type="GO" id="GO:0005524">
    <property type="term" value="F:ATP binding"/>
    <property type="evidence" value="ECO:0007669"/>
    <property type="project" value="UniProtKB-KW"/>
</dbReference>
<dbReference type="Pfam" id="PF03731">
    <property type="entry name" value="Ku_N"/>
    <property type="match status" value="1"/>
</dbReference>
<keyword evidence="19" id="KW-1185">Reference proteome</keyword>
<evidence type="ECO:0000313" key="19">
    <source>
        <dbReference type="Proteomes" id="UP000230750"/>
    </source>
</evidence>
<sequence length="866" mass="95841">MLSLTPLRIFISLQEAIVICLDVGPMMNQSPPGYCSDLETAIDVISKILQRKLFSESKDEVCLVLFGTPDTANNLSDNGYDNITEARPMGMVDLDLLQYVKSEIPPSNLSADFLDALTVSMDIIHKVTDAPGSKFTASRVILCSNLGGEFSQDKQENIIQAIKGLKTEINFIGPSNLGGDDSEDGGGPDQAGPSTSGKRQGKPKTPQQNLGERQMMEIIEEVDGDAYSFGDVMPLLSFFETKPVRQTPWKCNLEIGNNLKVPVCGYIRVKQAAAKSWKSVFEKGANKQYTPKGVTSFHLNDEEETEVEADDIVEGHRYGSDVIPISKEDKANMDYKLPGKMLQVLGFTKSENVKRHQYMGRSVFAFVADPNDDHGGVAFSAIVKALYETNSVAIVRRGATARSQPKLACLVPHIKVKYESLLFFELPYAEDLRTYTFPSITENEKFKPSEEQLQAVDKLIDSMDLMGENGEPDDDDEGDNEMLKPKEILNPVFQRLYQCLLHRALNPNDTIQEIDEMLKASLERPQAVSVSSCQAVEEMQKVFKLEVTKKTEKGTGENVFGVINQNGDAPKTAAPAPDNADVTMADMAQGAITEVGSVNPVSDFQKLVKDADDTTFKRVCKEMQNRIHQLVLESFGSQFFKKALDCLKSLRTETCQRKEPDLFNTFLRDTKQKLKSTSKTAFWQKMCTENLTLISEVECPTSDVTEEDSKKFLQDQAASQEVEMAAPDESADDLVSLIWSLVAENVEGGLGKCGGAWENVEGAWENVEGGLGESGGGLGKSGGGPGKMLRGPGKIWRGPWKIWRGAWENVEGAWENLEGPWKIWRGAWENVEGAWENLEGALENLEGALEMCRVPGKMWRRAWAKH</sequence>
<dbReference type="GO" id="GO:0003684">
    <property type="term" value="F:damaged DNA binding"/>
    <property type="evidence" value="ECO:0007669"/>
    <property type="project" value="InterPro"/>
</dbReference>
<dbReference type="InterPro" id="IPR005161">
    <property type="entry name" value="Ku_N"/>
</dbReference>
<dbReference type="Gene3D" id="3.40.50.410">
    <property type="entry name" value="von Willebrand factor, type A domain"/>
    <property type="match status" value="1"/>
</dbReference>
<comment type="caution">
    <text evidence="18">The sequence shown here is derived from an EMBL/GenBank/DDBJ whole genome shotgun (WGS) entry which is preliminary data.</text>
</comment>
<dbReference type="EMBL" id="MRZV01000471">
    <property type="protein sequence ID" value="PIK49326.1"/>
    <property type="molecule type" value="Genomic_DNA"/>
</dbReference>
<evidence type="ECO:0000259" key="17">
    <source>
        <dbReference type="SMART" id="SM00559"/>
    </source>
</evidence>
<evidence type="ECO:0000256" key="12">
    <source>
        <dbReference type="ARBA" id="ARBA00023242"/>
    </source>
</evidence>
<keyword evidence="6" id="KW-0347">Helicase</keyword>
<keyword evidence="11" id="KW-0234">DNA repair</keyword>
<evidence type="ECO:0000256" key="16">
    <source>
        <dbReference type="SAM" id="SignalP"/>
    </source>
</evidence>
<evidence type="ECO:0000256" key="14">
    <source>
        <dbReference type="ARBA" id="ARBA00078350"/>
    </source>
</evidence>
<proteinExistence type="inferred from homology"/>
<comment type="similarity">
    <text evidence="2">Belongs to the ku80 family.</text>
</comment>
<comment type="subcellular location">
    <subcellularLocation>
        <location evidence="1">Nucleus</location>
    </subcellularLocation>
</comment>
<dbReference type="AlphaFoldDB" id="A0A2G8KMT0"/>
<evidence type="ECO:0000256" key="2">
    <source>
        <dbReference type="ARBA" id="ARBA00007726"/>
    </source>
</evidence>
<dbReference type="Pfam" id="PF03730">
    <property type="entry name" value="Ku_C"/>
    <property type="match status" value="1"/>
</dbReference>
<dbReference type="InterPro" id="IPR036494">
    <property type="entry name" value="Ku_C_sf"/>
</dbReference>